<dbReference type="PANTHER" id="PTHR44167">
    <property type="entry name" value="OVARIAN-SPECIFIC SERINE/THREONINE-PROTEIN KINASE LOK-RELATED"/>
    <property type="match status" value="1"/>
</dbReference>
<keyword evidence="2 3" id="KW-0067">ATP-binding</keyword>
<evidence type="ECO:0000256" key="3">
    <source>
        <dbReference type="PROSITE-ProRule" id="PRU10141"/>
    </source>
</evidence>
<evidence type="ECO:0000256" key="1">
    <source>
        <dbReference type="ARBA" id="ARBA00022741"/>
    </source>
</evidence>
<gene>
    <name evidence="6" type="ORF">BGC07_18740</name>
</gene>
<proteinExistence type="predicted"/>
<dbReference type="InterPro" id="IPR017441">
    <property type="entry name" value="Protein_kinase_ATP_BS"/>
</dbReference>
<dbReference type="InterPro" id="IPR000719">
    <property type="entry name" value="Prot_kinase_dom"/>
</dbReference>
<protein>
    <recommendedName>
        <fullName evidence="5">Protein kinase domain-containing protein</fullName>
    </recommendedName>
</protein>
<dbReference type="PROSITE" id="PS50011">
    <property type="entry name" value="PROTEIN_KINASE_DOM"/>
    <property type="match status" value="1"/>
</dbReference>
<feature type="region of interest" description="Disordered" evidence="4">
    <location>
        <begin position="102"/>
        <end position="122"/>
    </location>
</feature>
<accession>A0ABX2ZWY2</accession>
<organism evidence="6 7">
    <name type="scientific">Piscirickettsia litoralis</name>
    <dbReference type="NCBI Taxonomy" id="1891921"/>
    <lineage>
        <taxon>Bacteria</taxon>
        <taxon>Pseudomonadati</taxon>
        <taxon>Pseudomonadota</taxon>
        <taxon>Gammaproteobacteria</taxon>
        <taxon>Thiotrichales</taxon>
        <taxon>Piscirickettsiaceae</taxon>
        <taxon>Piscirickettsia</taxon>
    </lineage>
</organism>
<feature type="domain" description="Protein kinase" evidence="5">
    <location>
        <begin position="73"/>
        <end position="381"/>
    </location>
</feature>
<dbReference type="EMBL" id="MDTU01000009">
    <property type="protein sequence ID" value="ODN40993.1"/>
    <property type="molecule type" value="Genomic_DNA"/>
</dbReference>
<dbReference type="PROSITE" id="PS00108">
    <property type="entry name" value="PROTEIN_KINASE_ST"/>
    <property type="match status" value="1"/>
</dbReference>
<dbReference type="PANTHER" id="PTHR44167:SF24">
    <property type="entry name" value="SERINE_THREONINE-PROTEIN KINASE CHK2"/>
    <property type="match status" value="1"/>
</dbReference>
<dbReference type="InterPro" id="IPR008271">
    <property type="entry name" value="Ser/Thr_kinase_AS"/>
</dbReference>
<dbReference type="Pfam" id="PF00069">
    <property type="entry name" value="Pkinase"/>
    <property type="match status" value="1"/>
</dbReference>
<evidence type="ECO:0000313" key="7">
    <source>
        <dbReference type="Proteomes" id="UP000094329"/>
    </source>
</evidence>
<keyword evidence="1 3" id="KW-0547">Nucleotide-binding</keyword>
<name>A0ABX2ZWY2_9GAMM</name>
<dbReference type="RefSeq" id="WP_069314579.1">
    <property type="nucleotide sequence ID" value="NZ_MDTU01000009.1"/>
</dbReference>
<evidence type="ECO:0000259" key="5">
    <source>
        <dbReference type="PROSITE" id="PS50011"/>
    </source>
</evidence>
<dbReference type="InterPro" id="IPR011009">
    <property type="entry name" value="Kinase-like_dom_sf"/>
</dbReference>
<dbReference type="Proteomes" id="UP000094329">
    <property type="component" value="Unassembled WGS sequence"/>
</dbReference>
<evidence type="ECO:0000256" key="4">
    <source>
        <dbReference type="SAM" id="MobiDB-lite"/>
    </source>
</evidence>
<dbReference type="PROSITE" id="PS00107">
    <property type="entry name" value="PROTEIN_KINASE_ATP"/>
    <property type="match status" value="1"/>
</dbReference>
<comment type="caution">
    <text evidence="6">The sequence shown here is derived from an EMBL/GenBank/DDBJ whole genome shotgun (WGS) entry which is preliminary data.</text>
</comment>
<feature type="binding site" evidence="3">
    <location>
        <position position="101"/>
    </location>
    <ligand>
        <name>ATP</name>
        <dbReference type="ChEBI" id="CHEBI:30616"/>
    </ligand>
</feature>
<evidence type="ECO:0000313" key="6">
    <source>
        <dbReference type="EMBL" id="ODN40993.1"/>
    </source>
</evidence>
<sequence length="834" mass="98184">MPKVTWVPQDERTAEEQEAAEWRVVERYLGKHPGTEIHPSHSKRTTLIDPETGRSVYLTHRYLRGADGEIFVKSNGRALGKGSFGEVTFGQTKDGQMWAIKESSKNPRGSRESEIAHDLGKAKKRAFRNESKHYQVYRFLGTPLDKYLQQNDLSEEQQYDLAIKMARAVHHLHAGTYSQSGIKYAHLDLKPENFCIDDQGDIHLIDYGLSEELSGNLECYKGTRIYFPVQVGDKKEFYDVFALKRSIYLPDNFLSYNKSSPGNPAYDKISYNDVFPIKSKWEFLDTSDGKLKAGKAINIVAFLILAKFDLYSAANVQKITDNPEQFDENYQRLEKLGLHQREYVKEVLDNPKGFEDNYQRLEGLGLNKREYVKKVLDNPTLINKFEEHKDKFLTLNNFELNEPKYVEEVLKSPKEFEDNYQRLKGLGLNKREYVKKVLDNPTLINKFEEHKDKFLTLNNLGLNEREYVKKVLDDPTLINKFEKHKDKFLTLNNFELNEPKYVEEVLKSPKEFEDNYQRLEKLGLHQQEYVKKVLDNPKQFDENYRRLEKLGLHQQEYVKKVLDNPKQFDENYRRLERLGLNEPEYVKKVLDNPKQFDENYRRLEKLRLCQGECVKKLLKNLKQFDENYRCLERLGLNKREYVKEILKNPKQFDENYRRLERLGLNEAEYVEGVLDNPKRFEGNYQRLQTIKDEIESTWSLLNRRFLGQTREVDLCKYYPSYQKKVMNLSFNTLMLLNDTFSSQWVREQLATHEKSLLSESNLEDAYTTFGKFSRHVMRVSSNSIFEAGMGMGYIRNKEKMNITTSQKLFLFFSQMASADKAMQTTCNISRVLEN</sequence>
<reference evidence="6 7" key="1">
    <citation type="submission" date="2016-08" db="EMBL/GenBank/DDBJ databases">
        <title>Draft genome sequence of Candidatus Piscirickettsia litoralis, from seawater.</title>
        <authorList>
            <person name="Wan X."/>
            <person name="Lee A.J."/>
            <person name="Hou S."/>
            <person name="Donachie S.P."/>
        </authorList>
    </citation>
    <scope>NUCLEOTIDE SEQUENCE [LARGE SCALE GENOMIC DNA]</scope>
    <source>
        <strain evidence="6 7">Y2</strain>
    </source>
</reference>
<dbReference type="Gene3D" id="1.10.510.10">
    <property type="entry name" value="Transferase(Phosphotransferase) domain 1"/>
    <property type="match status" value="1"/>
</dbReference>
<dbReference type="SUPFAM" id="SSF56112">
    <property type="entry name" value="Protein kinase-like (PK-like)"/>
    <property type="match status" value="1"/>
</dbReference>
<dbReference type="SMART" id="SM00220">
    <property type="entry name" value="S_TKc"/>
    <property type="match status" value="1"/>
</dbReference>
<evidence type="ECO:0000256" key="2">
    <source>
        <dbReference type="ARBA" id="ARBA00022840"/>
    </source>
</evidence>
<keyword evidence="7" id="KW-1185">Reference proteome</keyword>